<dbReference type="InterPro" id="IPR009351">
    <property type="entry name" value="AlkZ-like"/>
</dbReference>
<dbReference type="Proteomes" id="UP001183202">
    <property type="component" value="Unassembled WGS sequence"/>
</dbReference>
<proteinExistence type="predicted"/>
<evidence type="ECO:0000313" key="1">
    <source>
        <dbReference type="EMBL" id="MDT0351032.1"/>
    </source>
</evidence>
<name>A0ABU2NAQ0_9PSEU</name>
<dbReference type="EMBL" id="JAVREJ010000010">
    <property type="protein sequence ID" value="MDT0351032.1"/>
    <property type="molecule type" value="Genomic_DNA"/>
</dbReference>
<protein>
    <submittedName>
        <fullName evidence="1">Crosslink repair DNA glycosylase YcaQ family protein</fullName>
    </submittedName>
</protein>
<dbReference type="PANTHER" id="PTHR30528">
    <property type="entry name" value="CYTOPLASMIC PROTEIN"/>
    <property type="match status" value="1"/>
</dbReference>
<dbReference type="Pfam" id="PF06224">
    <property type="entry name" value="AlkZ-like"/>
    <property type="match status" value="1"/>
</dbReference>
<sequence>MDTVDVIGPAAARRAALAAQGFADARPSGPVTRRHLARLLDRIRLLQLDSVNVAVRAHYMPVYSRLGPYDPGLVDDAAWTHSARRPRLLVEYWAHEASLLPVVDWPLLLSGAKRAGWWRHYETLTAREPGLVDELLAAVKELGPVGAGTLETVLGAGAVRPKGASWWARSDVKRICEYLFGVGALTTGARVHFQRLYDLPERVLPPEVLATHPADPETSARTLVLQAAGALGVATEPDLRDYYRLGPAQSQRAVAELVDDGALEPVVVRGWRHPAYRLPGARIPRRVSARALLSPFDPLIWERARTERIFGFRYRIEIYVPEPQREYGYYVFPFLLDDALVARVDLKADRAAGVLRVPGAFAEPVESSVPAADRPRVVAELATALREMAAWQKLDGVVIGERGDLAAPLAQEI</sequence>
<dbReference type="PANTHER" id="PTHR30528:SF0">
    <property type="entry name" value="CYTOPLASMIC PROTEIN"/>
    <property type="match status" value="1"/>
</dbReference>
<reference evidence="2" key="1">
    <citation type="submission" date="2023-07" db="EMBL/GenBank/DDBJ databases">
        <title>30 novel species of actinomycetes from the DSMZ collection.</title>
        <authorList>
            <person name="Nouioui I."/>
        </authorList>
    </citation>
    <scope>NUCLEOTIDE SEQUENCE [LARGE SCALE GENOMIC DNA]</scope>
    <source>
        <strain evidence="2">DSM 45834</strain>
    </source>
</reference>
<gene>
    <name evidence="1" type="ORF">RM445_15995</name>
</gene>
<evidence type="ECO:0000313" key="2">
    <source>
        <dbReference type="Proteomes" id="UP001183202"/>
    </source>
</evidence>
<keyword evidence="2" id="KW-1185">Reference proteome</keyword>
<accession>A0ABU2NAQ0</accession>
<organism evidence="1 2">
    <name type="scientific">Pseudonocardia charpentierae</name>
    <dbReference type="NCBI Taxonomy" id="3075545"/>
    <lineage>
        <taxon>Bacteria</taxon>
        <taxon>Bacillati</taxon>
        <taxon>Actinomycetota</taxon>
        <taxon>Actinomycetes</taxon>
        <taxon>Pseudonocardiales</taxon>
        <taxon>Pseudonocardiaceae</taxon>
        <taxon>Pseudonocardia</taxon>
    </lineage>
</organism>
<comment type="caution">
    <text evidence="1">The sequence shown here is derived from an EMBL/GenBank/DDBJ whole genome shotgun (WGS) entry which is preliminary data.</text>
</comment>